<protein>
    <submittedName>
        <fullName evidence="2">Integrase</fullName>
    </submittedName>
</protein>
<dbReference type="RefSeq" id="WP_084969604.1">
    <property type="nucleotide sequence ID" value="NZ_JAVBWU010000005.1"/>
</dbReference>
<dbReference type="GO" id="GO:0003677">
    <property type="term" value="F:DNA binding"/>
    <property type="evidence" value="ECO:0007669"/>
    <property type="project" value="InterPro"/>
</dbReference>
<comment type="caution">
    <text evidence="2">The sequence shown here is derived from an EMBL/GenBank/DDBJ whole genome shotgun (WGS) entry which is preliminary data.</text>
</comment>
<reference evidence="2" key="1">
    <citation type="journal article" date="2020" name="Environ. Microbiol.">
        <title>The novel and transferable erm(51) gene confers Macrolides, Lincosamides, and Streptogramins B (MLSB) resistance to clonal Rhodococcus equi in the environment.</title>
        <authorList>
            <person name="Huber L."/>
            <person name="Giguere S."/>
            <person name="Slovis N.M."/>
            <person name="Alvarez-Narvaez S."/>
            <person name="Hart K.A."/>
            <person name="Greiter M."/>
            <person name="Morris E.R.A."/>
            <person name="Cohen N.D."/>
        </authorList>
    </citation>
    <scope>NUCLEOTIDE SEQUENCE</scope>
    <source>
        <strain evidence="2">Lh_141_1</strain>
    </source>
</reference>
<dbReference type="GO" id="GO:0006310">
    <property type="term" value="P:DNA recombination"/>
    <property type="evidence" value="ECO:0007669"/>
    <property type="project" value="UniProtKB-KW"/>
</dbReference>
<dbReference type="EMBL" id="WUYZ01000001">
    <property type="protein sequence ID" value="NKS24769.1"/>
    <property type="molecule type" value="Genomic_DNA"/>
</dbReference>
<dbReference type="InterPro" id="IPR013762">
    <property type="entry name" value="Integrase-like_cat_sf"/>
</dbReference>
<proteinExistence type="predicted"/>
<evidence type="ECO:0000313" key="2">
    <source>
        <dbReference type="EMBL" id="NKS24769.1"/>
    </source>
</evidence>
<name>A0AAE4ZE52_RHOHA</name>
<dbReference type="InterPro" id="IPR011010">
    <property type="entry name" value="DNA_brk_join_enz"/>
</dbReference>
<organism evidence="2 3">
    <name type="scientific">Rhodococcus hoagii</name>
    <name type="common">Corynebacterium equii</name>
    <dbReference type="NCBI Taxonomy" id="43767"/>
    <lineage>
        <taxon>Bacteria</taxon>
        <taxon>Bacillati</taxon>
        <taxon>Actinomycetota</taxon>
        <taxon>Actinomycetes</taxon>
        <taxon>Mycobacteriales</taxon>
        <taxon>Nocardiaceae</taxon>
        <taxon>Prescottella</taxon>
    </lineage>
</organism>
<dbReference type="GO" id="GO:0015074">
    <property type="term" value="P:DNA integration"/>
    <property type="evidence" value="ECO:0007669"/>
    <property type="project" value="InterPro"/>
</dbReference>
<evidence type="ECO:0000256" key="1">
    <source>
        <dbReference type="ARBA" id="ARBA00023172"/>
    </source>
</evidence>
<gene>
    <name evidence="2" type="ORF">GS505_02630</name>
</gene>
<evidence type="ECO:0000313" key="3">
    <source>
        <dbReference type="Proteomes" id="UP000605618"/>
    </source>
</evidence>
<dbReference type="Gene3D" id="1.10.443.10">
    <property type="entry name" value="Intergrase catalytic core"/>
    <property type="match status" value="1"/>
</dbReference>
<accession>A0AAE4ZE52</accession>
<dbReference type="SUPFAM" id="SSF56349">
    <property type="entry name" value="DNA breaking-rejoining enzymes"/>
    <property type="match status" value="1"/>
</dbReference>
<dbReference type="Proteomes" id="UP000605618">
    <property type="component" value="Unassembled WGS sequence"/>
</dbReference>
<sequence length="708" mass="78860">MTEPLDSILGPVIADIAVTPQTVVLQNRVLLRDRDQAALSRFGDPTWSLDAAIADRHSASRAIRWSIYPPSLLNCTKLYTFALLNIVDNAPRLPFARGEFPSIITIFGDLTYLRFFLHWLDGRDVDSFSNVTGNDLDNYCSHVQGLSDRSAGWKRCALLAIQRLHAYREHLPNEAQLPPFRPFGSATAAQLANHQGPGVVNRTPRISAAVMEPMLSAALITVTTIAADISTNARRMLDIRCVAESVASDERRQAMRTSERWKASKDQLDRLIPAMLDHRLPVPAVRLNDELVPDPTGFGIAGRIESELLRKRAVRSVLENSGLVLQRDWLIARQFAEVHGHPWRTRPLDAAELCGVIRHVITACFLVIAYLSGVRTGEALNLRRGCITQDDALQLIFMSGEQLKTSPNRRQRSPATIPWVVTSQVADAVRVLESLTPGELLFPGGRFGSERWFATASNRARTPGQINDDLREFITWFNSDVAHKIAHPQVPADLDGPITAPRLRRTLAWHIVHRPGGVVAGATQYGHVRTQIMQGYAGLADAGFANEFDFEKLLLQAEQLHDDAERLSTGTHVSGPAADEYRHRIETRPTFAGITITSRAQLRQLEHNPALSIHHGSLLTCVYRPETAACRDRGDETGPDWARCKITCRNAAHTDRNIEAIRIAVHNLDEQAAEPLLPEPLRLRLHQRRQHLQDVVDSHLVPTNPKAN</sequence>
<keyword evidence="1" id="KW-0233">DNA recombination</keyword>
<dbReference type="AlphaFoldDB" id="A0AAE4ZE52"/>